<feature type="signal peptide" evidence="1">
    <location>
        <begin position="1"/>
        <end position="23"/>
    </location>
</feature>
<sequence length="503" mass="54567">MNKLLFSVLTIALLLVLPGNSKAQNLVYPNPVTVLIFENSTGYTATLNGNYQLVNKQTGATTVLQSNPLGISKSGTNVVITNGQTVHTSANGFLIQEIIGKVAAFSQDTIVRKGATTSYEQLTVATAGTTATYNDIFINGSGETWYSVTLSNKMTGWVQSTTTSLIEANSLSLTTINGVRYRGSFDIRLKSDKIQAINVLDMEDYLKGVVPSEMPASWHMEALKAQAIAARSFAQNSMILSNTATSQVYRGFTGEHPRTNEAIAATRGLLVKYNGRPIQTFFHSTSGGRTANVGDVWNSNQANFPYLVSVEDRFENSPHSVWSHTFSALTILKSFGFSESTILYDVITEQKGANGEVGGVTVKTSEGEKTIRGNESVIRKLFPLNDTRVYNQLLSNWFSIELSKEVRSFLVQTTSNLLNIDSVKGHVVQTTSGTQTISTDNMSVQTANGTISTTGGVESVKVNGKGWGHRIGMSQYGAKGYAENGWTAEQILTHYYKGTTVSK</sequence>
<keyword evidence="5" id="KW-1185">Reference proteome</keyword>
<evidence type="ECO:0000259" key="2">
    <source>
        <dbReference type="Pfam" id="PF08239"/>
    </source>
</evidence>
<dbReference type="PANTHER" id="PTHR30032">
    <property type="entry name" value="N-ACETYLMURAMOYL-L-ALANINE AMIDASE-RELATED"/>
    <property type="match status" value="1"/>
</dbReference>
<gene>
    <name evidence="4" type="ORF">IMZ08_03240</name>
</gene>
<dbReference type="InterPro" id="IPR013486">
    <property type="entry name" value="SpoIID/LytB"/>
</dbReference>
<dbReference type="InterPro" id="IPR013693">
    <property type="entry name" value="SpoIID/LytB_N"/>
</dbReference>
<evidence type="ECO:0000313" key="5">
    <source>
        <dbReference type="Proteomes" id="UP001516662"/>
    </source>
</evidence>
<dbReference type="PANTHER" id="PTHR30032:SF4">
    <property type="entry name" value="AMIDASE ENHANCER"/>
    <property type="match status" value="1"/>
</dbReference>
<dbReference type="Proteomes" id="UP001516662">
    <property type="component" value="Unassembled WGS sequence"/>
</dbReference>
<dbReference type="EMBL" id="JADCLJ010000007">
    <property type="protein sequence ID" value="MBE4907071.1"/>
    <property type="molecule type" value="Genomic_DNA"/>
</dbReference>
<dbReference type="NCBIfam" id="TIGR02669">
    <property type="entry name" value="SpoIID_LytB"/>
    <property type="match status" value="1"/>
</dbReference>
<evidence type="ECO:0000313" key="4">
    <source>
        <dbReference type="EMBL" id="MBE4907071.1"/>
    </source>
</evidence>
<dbReference type="Pfam" id="PF08486">
    <property type="entry name" value="SpoIID"/>
    <property type="match status" value="1"/>
</dbReference>
<reference evidence="4 5" key="1">
    <citation type="submission" date="2020-10" db="EMBL/GenBank/DDBJ databases">
        <title>Bacillus sp. HD4P25, an endophyte from a halophyte.</title>
        <authorList>
            <person name="Sun J.-Q."/>
        </authorList>
    </citation>
    <scope>NUCLEOTIDE SEQUENCE [LARGE SCALE GENOMIC DNA]</scope>
    <source>
        <strain evidence="4 5">YIM 93174</strain>
    </source>
</reference>
<dbReference type="InterPro" id="IPR051922">
    <property type="entry name" value="Bact_Sporulation_Assoc"/>
</dbReference>
<accession>A0ABR9QEZ8</accession>
<keyword evidence="1" id="KW-0732">Signal</keyword>
<feature type="chain" id="PRO_5046736939" evidence="1">
    <location>
        <begin position="24"/>
        <end position="503"/>
    </location>
</feature>
<comment type="caution">
    <text evidence="4">The sequence shown here is derived from an EMBL/GenBank/DDBJ whole genome shotgun (WGS) entry which is preliminary data.</text>
</comment>
<dbReference type="RefSeq" id="WP_193534547.1">
    <property type="nucleotide sequence ID" value="NZ_JADCLJ010000007.1"/>
</dbReference>
<evidence type="ECO:0000256" key="1">
    <source>
        <dbReference type="SAM" id="SignalP"/>
    </source>
</evidence>
<proteinExistence type="predicted"/>
<organism evidence="4 5">
    <name type="scientific">Litchfieldia luteola</name>
    <dbReference type="NCBI Taxonomy" id="682179"/>
    <lineage>
        <taxon>Bacteria</taxon>
        <taxon>Bacillati</taxon>
        <taxon>Bacillota</taxon>
        <taxon>Bacilli</taxon>
        <taxon>Bacillales</taxon>
        <taxon>Bacillaceae</taxon>
        <taxon>Litchfieldia</taxon>
    </lineage>
</organism>
<protein>
    <submittedName>
        <fullName evidence="4">SpoIID/LytB domain-containing protein</fullName>
    </submittedName>
</protein>
<evidence type="ECO:0000259" key="3">
    <source>
        <dbReference type="Pfam" id="PF08486"/>
    </source>
</evidence>
<dbReference type="InterPro" id="IPR003646">
    <property type="entry name" value="SH3-like_bac-type"/>
</dbReference>
<feature type="domain" description="SH3b" evidence="2">
    <location>
        <begin position="110"/>
        <end position="160"/>
    </location>
</feature>
<name>A0ABR9QEZ8_9BACI</name>
<dbReference type="Gene3D" id="2.30.30.40">
    <property type="entry name" value="SH3 Domains"/>
    <property type="match status" value="1"/>
</dbReference>
<dbReference type="Pfam" id="PF08239">
    <property type="entry name" value="SH3_3"/>
    <property type="match status" value="1"/>
</dbReference>
<feature type="domain" description="Sporulation stage II protein D amidase enhancer LytB N-terminal" evidence="3">
    <location>
        <begin position="191"/>
        <end position="273"/>
    </location>
</feature>